<reference evidence="2 3" key="1">
    <citation type="journal article" date="2009" name="Stand. Genomic Sci.">
        <title>Complete genome sequence of Beutenbergia cavernae type strain (HKI 0122).</title>
        <authorList>
            <person name="Land M."/>
            <person name="Pukall R."/>
            <person name="Abt B."/>
            <person name="Goker M."/>
            <person name="Rohde M."/>
            <person name="Glavina Del Rio T."/>
            <person name="Tice H."/>
            <person name="Copeland A."/>
            <person name="Cheng J.F."/>
            <person name="Lucas S."/>
            <person name="Chen F."/>
            <person name="Nolan M."/>
            <person name="Bruce D."/>
            <person name="Goodwin L."/>
            <person name="Pitluck S."/>
            <person name="Ivanova N."/>
            <person name="Mavromatis K."/>
            <person name="Ovchinnikova G."/>
            <person name="Pati A."/>
            <person name="Chen A."/>
            <person name="Palaniappan K."/>
            <person name="Hauser L."/>
            <person name="Chang Y.J."/>
            <person name="Jefferies C.C."/>
            <person name="Saunders E."/>
            <person name="Brettin T."/>
            <person name="Detter J.C."/>
            <person name="Han C."/>
            <person name="Chain P."/>
            <person name="Bristow J."/>
            <person name="Eisen J.A."/>
            <person name="Markowitz V."/>
            <person name="Hugenholtz P."/>
            <person name="Kyrpides N.C."/>
            <person name="Klenk H.P."/>
            <person name="Lapidus A."/>
        </authorList>
    </citation>
    <scope>NUCLEOTIDE SEQUENCE [LARGE SCALE GENOMIC DNA]</scope>
    <source>
        <strain evidence="3">ATCC BAA-8 / DSM 12333 / NBRC 16432</strain>
    </source>
</reference>
<dbReference type="KEGG" id="bcv:Bcav_3610"/>
<dbReference type="RefSeq" id="WP_015884089.1">
    <property type="nucleotide sequence ID" value="NC_012669.1"/>
</dbReference>
<keyword evidence="2" id="KW-0560">Oxidoreductase</keyword>
<dbReference type="GO" id="GO:0051213">
    <property type="term" value="F:dioxygenase activity"/>
    <property type="evidence" value="ECO:0007669"/>
    <property type="project" value="UniProtKB-KW"/>
</dbReference>
<dbReference type="STRING" id="471853.Bcav_3610"/>
<dbReference type="eggNOG" id="COG2764">
    <property type="taxonomic scope" value="Bacteria"/>
</dbReference>
<dbReference type="OrthoDB" id="9795306at2"/>
<evidence type="ECO:0000313" key="3">
    <source>
        <dbReference type="Proteomes" id="UP000007962"/>
    </source>
</evidence>
<dbReference type="PANTHER" id="PTHR34109:SF1">
    <property type="entry name" value="VOC DOMAIN-CONTAINING PROTEIN"/>
    <property type="match status" value="1"/>
</dbReference>
<proteinExistence type="predicted"/>
<gene>
    <name evidence="2" type="ordered locus">Bcav_3610</name>
</gene>
<evidence type="ECO:0000313" key="2">
    <source>
        <dbReference type="EMBL" id="ACQ81852.1"/>
    </source>
</evidence>
<sequence length="130" mass="13941">MATATPYLAVHDGKAAIAFYAQAFGAVEVERYENEDGSIGHVTLTIDGATIFLSDEAHEYHAWAPKTLGGRTTCSVVLDVDDVDASFARAVAAGATIDREPRDPGPDGYRRGWILDPFGHHWAIESPAPS</sequence>
<dbReference type="Gene3D" id="3.30.720.120">
    <property type="match status" value="1"/>
</dbReference>
<dbReference type="Gene3D" id="3.30.720.110">
    <property type="match status" value="1"/>
</dbReference>
<dbReference type="Proteomes" id="UP000007962">
    <property type="component" value="Chromosome"/>
</dbReference>
<dbReference type="PROSITE" id="PS51819">
    <property type="entry name" value="VOC"/>
    <property type="match status" value="1"/>
</dbReference>
<dbReference type="AlphaFoldDB" id="C5C308"/>
<feature type="domain" description="VOC" evidence="1">
    <location>
        <begin position="1"/>
        <end position="127"/>
    </location>
</feature>
<dbReference type="InterPro" id="IPR037523">
    <property type="entry name" value="VOC_core"/>
</dbReference>
<dbReference type="Pfam" id="PF00903">
    <property type="entry name" value="Glyoxalase"/>
    <property type="match status" value="1"/>
</dbReference>
<dbReference type="InterPro" id="IPR029068">
    <property type="entry name" value="Glyas_Bleomycin-R_OHBP_Dase"/>
</dbReference>
<protein>
    <submittedName>
        <fullName evidence="2">Glyoxalase/bleomycin resistance protein/dioxygenase</fullName>
    </submittedName>
</protein>
<evidence type="ECO:0000259" key="1">
    <source>
        <dbReference type="PROSITE" id="PS51819"/>
    </source>
</evidence>
<dbReference type="PANTHER" id="PTHR34109">
    <property type="entry name" value="BNAUNNG04460D PROTEIN-RELATED"/>
    <property type="match status" value="1"/>
</dbReference>
<dbReference type="InterPro" id="IPR004360">
    <property type="entry name" value="Glyas_Fos-R_dOase_dom"/>
</dbReference>
<organism evidence="2 3">
    <name type="scientific">Beutenbergia cavernae (strain ATCC BAA-8 / DSM 12333 / CCUG 43141 / JCM 11478 / NBRC 16432 / NCIMB 13614 / HKI 0122)</name>
    <dbReference type="NCBI Taxonomy" id="471853"/>
    <lineage>
        <taxon>Bacteria</taxon>
        <taxon>Bacillati</taxon>
        <taxon>Actinomycetota</taxon>
        <taxon>Actinomycetes</taxon>
        <taxon>Micrococcales</taxon>
        <taxon>Beutenbergiaceae</taxon>
        <taxon>Beutenbergia</taxon>
    </lineage>
</organism>
<dbReference type="CDD" id="cd07246">
    <property type="entry name" value="VOC_like"/>
    <property type="match status" value="1"/>
</dbReference>
<keyword evidence="3" id="KW-1185">Reference proteome</keyword>
<dbReference type="HOGENOM" id="CLU_046006_11_2_11"/>
<keyword evidence="2" id="KW-0223">Dioxygenase</keyword>
<accession>C5C308</accession>
<name>C5C308_BEUC1</name>
<dbReference type="SUPFAM" id="SSF54593">
    <property type="entry name" value="Glyoxalase/Bleomycin resistance protein/Dihydroxybiphenyl dioxygenase"/>
    <property type="match status" value="1"/>
</dbReference>
<dbReference type="EMBL" id="CP001618">
    <property type="protein sequence ID" value="ACQ81852.1"/>
    <property type="molecule type" value="Genomic_DNA"/>
</dbReference>